<keyword evidence="3" id="KW-1185">Reference proteome</keyword>
<name>A0A8E2F1J5_9PEZI</name>
<protein>
    <submittedName>
        <fullName evidence="2">Uncharacterized protein</fullName>
    </submittedName>
</protein>
<evidence type="ECO:0000256" key="1">
    <source>
        <dbReference type="SAM" id="MobiDB-lite"/>
    </source>
</evidence>
<reference evidence="2 3" key="1">
    <citation type="journal article" date="2016" name="Nat. Commun.">
        <title>Ectomycorrhizal ecology is imprinted in the genome of the dominant symbiotic fungus Cenococcum geophilum.</title>
        <authorList>
            <consortium name="DOE Joint Genome Institute"/>
            <person name="Peter M."/>
            <person name="Kohler A."/>
            <person name="Ohm R.A."/>
            <person name="Kuo A."/>
            <person name="Krutzmann J."/>
            <person name="Morin E."/>
            <person name="Arend M."/>
            <person name="Barry K.W."/>
            <person name="Binder M."/>
            <person name="Choi C."/>
            <person name="Clum A."/>
            <person name="Copeland A."/>
            <person name="Grisel N."/>
            <person name="Haridas S."/>
            <person name="Kipfer T."/>
            <person name="LaButti K."/>
            <person name="Lindquist E."/>
            <person name="Lipzen A."/>
            <person name="Maire R."/>
            <person name="Meier B."/>
            <person name="Mihaltcheva S."/>
            <person name="Molinier V."/>
            <person name="Murat C."/>
            <person name="Poggeler S."/>
            <person name="Quandt C.A."/>
            <person name="Sperisen C."/>
            <person name="Tritt A."/>
            <person name="Tisserant E."/>
            <person name="Crous P.W."/>
            <person name="Henrissat B."/>
            <person name="Nehls U."/>
            <person name="Egli S."/>
            <person name="Spatafora J.W."/>
            <person name="Grigoriev I.V."/>
            <person name="Martin F.M."/>
        </authorList>
    </citation>
    <scope>NUCLEOTIDE SEQUENCE [LARGE SCALE GENOMIC DNA]</scope>
    <source>
        <strain evidence="2 3">CBS 207.34</strain>
    </source>
</reference>
<proteinExistence type="predicted"/>
<dbReference type="Proteomes" id="UP000250140">
    <property type="component" value="Unassembled WGS sequence"/>
</dbReference>
<evidence type="ECO:0000313" key="3">
    <source>
        <dbReference type="Proteomes" id="UP000250140"/>
    </source>
</evidence>
<feature type="compositionally biased region" description="Basic residues" evidence="1">
    <location>
        <begin position="260"/>
        <end position="269"/>
    </location>
</feature>
<accession>A0A8E2F1J5</accession>
<sequence>MDEWLATGYTVIWLLPPSLPPSLACLLPGFLPSLHLLFRPPVRSRSVLVSSRPVPCCAALTRPWVLLSSFDARMLFLTGDGEDGYCRTFNHGRFAAGMFIRERSPLVCLLLGRLLLERLWLGRFTAGLLPKRHHWIGTTETVLLDRVYQIGIVGPILLDPYCWPDSAGPTTIPTLLYRPYNTDMTIPTLLYRRHHTDPIIPIIPKQRHPNHHPATQPNPTQPGPAQPSPAEPSQQEQIPASQPAISPKIDQCIREGPKPPKNKIKRVLI</sequence>
<dbReference type="AlphaFoldDB" id="A0A8E2F1J5"/>
<evidence type="ECO:0000313" key="2">
    <source>
        <dbReference type="EMBL" id="OCL08890.1"/>
    </source>
</evidence>
<feature type="region of interest" description="Disordered" evidence="1">
    <location>
        <begin position="202"/>
        <end position="269"/>
    </location>
</feature>
<dbReference type="EMBL" id="KV749563">
    <property type="protein sequence ID" value="OCL08890.1"/>
    <property type="molecule type" value="Genomic_DNA"/>
</dbReference>
<organism evidence="2 3">
    <name type="scientific">Glonium stellatum</name>
    <dbReference type="NCBI Taxonomy" id="574774"/>
    <lineage>
        <taxon>Eukaryota</taxon>
        <taxon>Fungi</taxon>
        <taxon>Dikarya</taxon>
        <taxon>Ascomycota</taxon>
        <taxon>Pezizomycotina</taxon>
        <taxon>Dothideomycetes</taxon>
        <taxon>Pleosporomycetidae</taxon>
        <taxon>Gloniales</taxon>
        <taxon>Gloniaceae</taxon>
        <taxon>Glonium</taxon>
    </lineage>
</organism>
<feature type="compositionally biased region" description="Pro residues" evidence="1">
    <location>
        <begin position="219"/>
        <end position="230"/>
    </location>
</feature>
<gene>
    <name evidence="2" type="ORF">AOQ84DRAFT_31956</name>
</gene>